<keyword evidence="19" id="KW-1185">Reference proteome</keyword>
<keyword evidence="7 18" id="KW-0418">Kinase</keyword>
<evidence type="ECO:0000256" key="16">
    <source>
        <dbReference type="SAM" id="Phobius"/>
    </source>
</evidence>
<dbReference type="PROSITE" id="PS00107">
    <property type="entry name" value="PROTEIN_KINASE_ATP"/>
    <property type="match status" value="1"/>
</dbReference>
<dbReference type="InterPro" id="IPR001245">
    <property type="entry name" value="Ser-Thr/Tyr_kinase_cat_dom"/>
</dbReference>
<evidence type="ECO:0000256" key="5">
    <source>
        <dbReference type="ARBA" id="ARBA00022729"/>
    </source>
</evidence>
<evidence type="ECO:0000256" key="3">
    <source>
        <dbReference type="ARBA" id="ARBA00022679"/>
    </source>
</evidence>
<dbReference type="InterPro" id="IPR000719">
    <property type="entry name" value="Prot_kinase_dom"/>
</dbReference>
<dbReference type="Pfam" id="PF07714">
    <property type="entry name" value="PK_Tyr_Ser-Thr"/>
    <property type="match status" value="1"/>
</dbReference>
<evidence type="ECO:0000313" key="18">
    <source>
        <dbReference type="EMBL" id="RDX74101.1"/>
    </source>
</evidence>
<evidence type="ECO:0000256" key="10">
    <source>
        <dbReference type="ARBA" id="ARBA00023136"/>
    </source>
</evidence>
<sequence>MHRTVSLNRFSDDYFKHATSSPSSGHRSSYSMFDGNNLPTYDPIADLAKKERARVKFAENAVHVIPFVLIVCVIILWLFSNPDVGIIGDPLGARIEGLSLEGEIENDSDATKASSLPTSDCPNKCGNLNIPYPFGTHEGCYLNDTFLITCNLNSTTPTPLLGRDNNIVVLNISLDDGEILVSSPVIHDCYGPKDNNDPISKDQKNGFNLTHFSISSSKNKFTALGCDTVGIFTGYIRNQKHVTTMGCVSLCNTLDEITSNGSCGGIGCCEISVPEGLNGFAMETWSRNNHSNVRDFNPCNYAFTVAEGDYNFTTTNLKNFENENLAMVLDWAVGNQTCQEAQQHLSSYACKDKNSECLDSTIGYRCKCSSGFQGNPYFNDGCQDINECAMNPNLAGSSKCPKGHEGDGSTNGHHSKNHNSIGNFILIIGLSLSLTLLALVVGCLNIYPQIRERKFIKMRENYFQKNGGTLLQEQIDSHHGSTERATIFTVEELKKATNNYDEDRIIGKGGHGTVYKGILSNGRVVAIKKSMVSNQSEIEQFINEVVVLSQINHRNVVKLLGCCLETEFPLLVYEFITNGTLCEHLHFEGQACNNNNKLSWTTRLRIAAETAEALAYLHYAVSTPIIHRDVKTSNILLDDNLTAKVSDFGASKLVPLDQTQLTTLVQGTLGYLDPEYFQTSQLTEKSDVYSFGVVLAELLTSKKALSFLRPETHRNLSLYFVSTLNEGHLDQILDSEIVCDASVEYIIEVANLAKRCLRLKGEERPSMKEVAMELEGIRVMQKHSLGGANDVVSQEETEYFLKARSSINIVDHEDGGTSGSSTISRFYNLQNQILEPLGDGR</sequence>
<dbReference type="Gene3D" id="3.30.200.20">
    <property type="entry name" value="Phosphorylase Kinase, domain 1"/>
    <property type="match status" value="1"/>
</dbReference>
<comment type="caution">
    <text evidence="18">The sequence shown here is derived from an EMBL/GenBank/DDBJ whole genome shotgun (WGS) entry which is preliminary data.</text>
</comment>
<dbReference type="EMBL" id="QJKJ01010294">
    <property type="protein sequence ID" value="RDX74101.1"/>
    <property type="molecule type" value="Genomic_DNA"/>
</dbReference>
<dbReference type="InterPro" id="IPR011009">
    <property type="entry name" value="Kinase-like_dom_sf"/>
</dbReference>
<dbReference type="PANTHER" id="PTHR27005:SF511">
    <property type="entry name" value="WALL-ASSOCIATED RECEPTOR KINASE 1-RELATED"/>
    <property type="match status" value="1"/>
</dbReference>
<dbReference type="PANTHER" id="PTHR27005">
    <property type="entry name" value="WALL-ASSOCIATED RECEPTOR KINASE-LIKE 21"/>
    <property type="match status" value="1"/>
</dbReference>
<accession>A0A371F729</accession>
<dbReference type="GO" id="GO:0005886">
    <property type="term" value="C:plasma membrane"/>
    <property type="evidence" value="ECO:0007669"/>
    <property type="project" value="TreeGrafter"/>
</dbReference>
<dbReference type="STRING" id="157652.A0A371F729"/>
<evidence type="ECO:0000256" key="7">
    <source>
        <dbReference type="ARBA" id="ARBA00022777"/>
    </source>
</evidence>
<feature type="binding site" evidence="15">
    <location>
        <position position="529"/>
    </location>
    <ligand>
        <name>ATP</name>
        <dbReference type="ChEBI" id="CHEBI:30616"/>
    </ligand>
</feature>
<gene>
    <name evidence="18" type="primary">WAK3</name>
    <name evidence="18" type="ORF">CR513_46188</name>
</gene>
<keyword evidence="5" id="KW-0732">Signal</keyword>
<keyword evidence="6 15" id="KW-0547">Nucleotide-binding</keyword>
<evidence type="ECO:0000256" key="4">
    <source>
        <dbReference type="ARBA" id="ARBA00022692"/>
    </source>
</evidence>
<feature type="non-terminal residue" evidence="18">
    <location>
        <position position="1"/>
    </location>
</feature>
<feature type="transmembrane region" description="Helical" evidence="16">
    <location>
        <begin position="57"/>
        <end position="79"/>
    </location>
</feature>
<feature type="domain" description="Protein kinase" evidence="17">
    <location>
        <begin position="500"/>
        <end position="786"/>
    </location>
</feature>
<dbReference type="FunFam" id="1.10.510.10:FF:000084">
    <property type="entry name" value="Wall-associated receptor kinase 2"/>
    <property type="match status" value="1"/>
</dbReference>
<keyword evidence="12" id="KW-0325">Glycoprotein</keyword>
<dbReference type="SMART" id="SM00220">
    <property type="entry name" value="S_TKc"/>
    <property type="match status" value="1"/>
</dbReference>
<evidence type="ECO:0000256" key="15">
    <source>
        <dbReference type="PROSITE-ProRule" id="PRU10141"/>
    </source>
</evidence>
<evidence type="ECO:0000256" key="1">
    <source>
        <dbReference type="ARBA" id="ARBA00004479"/>
    </source>
</evidence>
<keyword evidence="10 16" id="KW-0472">Membrane</keyword>
<evidence type="ECO:0000256" key="8">
    <source>
        <dbReference type="ARBA" id="ARBA00022840"/>
    </source>
</evidence>
<dbReference type="Proteomes" id="UP000257109">
    <property type="component" value="Unassembled WGS sequence"/>
</dbReference>
<reference evidence="18" key="1">
    <citation type="submission" date="2018-05" db="EMBL/GenBank/DDBJ databases">
        <title>Draft genome of Mucuna pruriens seed.</title>
        <authorList>
            <person name="Nnadi N.E."/>
            <person name="Vos R."/>
            <person name="Hasami M.H."/>
            <person name="Devisetty U.K."/>
            <person name="Aguiy J.C."/>
        </authorList>
    </citation>
    <scope>NUCLEOTIDE SEQUENCE [LARGE SCALE GENOMIC DNA]</scope>
    <source>
        <strain evidence="18">JCA_2017</strain>
    </source>
</reference>
<dbReference type="AlphaFoldDB" id="A0A371F729"/>
<dbReference type="Gene3D" id="1.10.510.10">
    <property type="entry name" value="Transferase(Phosphotransferase) domain 1"/>
    <property type="match status" value="1"/>
</dbReference>
<dbReference type="GO" id="GO:0004674">
    <property type="term" value="F:protein serine/threonine kinase activity"/>
    <property type="evidence" value="ECO:0007669"/>
    <property type="project" value="UniProtKB-KW"/>
</dbReference>
<dbReference type="Pfam" id="PF13947">
    <property type="entry name" value="GUB_WAK_bind"/>
    <property type="match status" value="1"/>
</dbReference>
<dbReference type="CDD" id="cd14066">
    <property type="entry name" value="STKc_IRAK"/>
    <property type="match status" value="1"/>
</dbReference>
<dbReference type="OrthoDB" id="4062651at2759"/>
<comment type="catalytic activity">
    <reaction evidence="14">
        <text>L-threonyl-[protein] + ATP = O-phospho-L-threonyl-[protein] + ADP + H(+)</text>
        <dbReference type="Rhea" id="RHEA:46608"/>
        <dbReference type="Rhea" id="RHEA-COMP:11060"/>
        <dbReference type="Rhea" id="RHEA-COMP:11605"/>
        <dbReference type="ChEBI" id="CHEBI:15378"/>
        <dbReference type="ChEBI" id="CHEBI:30013"/>
        <dbReference type="ChEBI" id="CHEBI:30616"/>
        <dbReference type="ChEBI" id="CHEBI:61977"/>
        <dbReference type="ChEBI" id="CHEBI:456216"/>
    </reaction>
</comment>
<name>A0A371F729_MUCPR</name>
<organism evidence="18 19">
    <name type="scientific">Mucuna pruriens</name>
    <name type="common">Velvet bean</name>
    <name type="synonym">Dolichos pruriens</name>
    <dbReference type="NCBI Taxonomy" id="157652"/>
    <lineage>
        <taxon>Eukaryota</taxon>
        <taxon>Viridiplantae</taxon>
        <taxon>Streptophyta</taxon>
        <taxon>Embryophyta</taxon>
        <taxon>Tracheophyta</taxon>
        <taxon>Spermatophyta</taxon>
        <taxon>Magnoliopsida</taxon>
        <taxon>eudicotyledons</taxon>
        <taxon>Gunneridae</taxon>
        <taxon>Pentapetalae</taxon>
        <taxon>rosids</taxon>
        <taxon>fabids</taxon>
        <taxon>Fabales</taxon>
        <taxon>Fabaceae</taxon>
        <taxon>Papilionoideae</taxon>
        <taxon>50 kb inversion clade</taxon>
        <taxon>NPAAA clade</taxon>
        <taxon>indigoferoid/millettioid clade</taxon>
        <taxon>Phaseoleae</taxon>
        <taxon>Mucuna</taxon>
    </lineage>
</organism>
<evidence type="ECO:0000256" key="2">
    <source>
        <dbReference type="ARBA" id="ARBA00022527"/>
    </source>
</evidence>
<dbReference type="Gene3D" id="2.10.25.10">
    <property type="entry name" value="Laminin"/>
    <property type="match status" value="1"/>
</dbReference>
<dbReference type="InterPro" id="IPR017441">
    <property type="entry name" value="Protein_kinase_ATP_BS"/>
</dbReference>
<evidence type="ECO:0000256" key="11">
    <source>
        <dbReference type="ARBA" id="ARBA00023157"/>
    </source>
</evidence>
<dbReference type="InterPro" id="IPR025287">
    <property type="entry name" value="WAK_GUB"/>
</dbReference>
<evidence type="ECO:0000256" key="12">
    <source>
        <dbReference type="ARBA" id="ARBA00023180"/>
    </source>
</evidence>
<proteinExistence type="predicted"/>
<dbReference type="SUPFAM" id="SSF56112">
    <property type="entry name" value="Protein kinase-like (PK-like)"/>
    <property type="match status" value="1"/>
</dbReference>
<keyword evidence="4 16" id="KW-0812">Transmembrane</keyword>
<evidence type="ECO:0000259" key="17">
    <source>
        <dbReference type="PROSITE" id="PS50011"/>
    </source>
</evidence>
<evidence type="ECO:0000256" key="9">
    <source>
        <dbReference type="ARBA" id="ARBA00022989"/>
    </source>
</evidence>
<dbReference type="PROSITE" id="PS00108">
    <property type="entry name" value="PROTEIN_KINASE_ST"/>
    <property type="match status" value="1"/>
</dbReference>
<evidence type="ECO:0000313" key="19">
    <source>
        <dbReference type="Proteomes" id="UP000257109"/>
    </source>
</evidence>
<keyword evidence="2" id="KW-0723">Serine/threonine-protein kinase</keyword>
<dbReference type="GO" id="GO:0005524">
    <property type="term" value="F:ATP binding"/>
    <property type="evidence" value="ECO:0007669"/>
    <property type="project" value="UniProtKB-UniRule"/>
</dbReference>
<keyword evidence="18" id="KW-0675">Receptor</keyword>
<comment type="subcellular location">
    <subcellularLocation>
        <location evidence="1">Membrane</location>
        <topology evidence="1">Single-pass type I membrane protein</topology>
    </subcellularLocation>
</comment>
<evidence type="ECO:0000256" key="14">
    <source>
        <dbReference type="ARBA" id="ARBA00047951"/>
    </source>
</evidence>
<dbReference type="GO" id="GO:0007166">
    <property type="term" value="P:cell surface receptor signaling pathway"/>
    <property type="evidence" value="ECO:0007669"/>
    <property type="project" value="InterPro"/>
</dbReference>
<keyword evidence="3" id="KW-0808">Transferase</keyword>
<keyword evidence="11" id="KW-1015">Disulfide bond</keyword>
<comment type="catalytic activity">
    <reaction evidence="13">
        <text>L-seryl-[protein] + ATP = O-phospho-L-seryl-[protein] + ADP + H(+)</text>
        <dbReference type="Rhea" id="RHEA:17989"/>
        <dbReference type="Rhea" id="RHEA-COMP:9863"/>
        <dbReference type="Rhea" id="RHEA-COMP:11604"/>
        <dbReference type="ChEBI" id="CHEBI:15378"/>
        <dbReference type="ChEBI" id="CHEBI:29999"/>
        <dbReference type="ChEBI" id="CHEBI:30616"/>
        <dbReference type="ChEBI" id="CHEBI:83421"/>
        <dbReference type="ChEBI" id="CHEBI:456216"/>
    </reaction>
</comment>
<evidence type="ECO:0000256" key="13">
    <source>
        <dbReference type="ARBA" id="ARBA00047558"/>
    </source>
</evidence>
<keyword evidence="8 15" id="KW-0067">ATP-binding</keyword>
<dbReference type="FunFam" id="3.30.200.20:FF:000043">
    <property type="entry name" value="Wall-associated receptor kinase 2"/>
    <property type="match status" value="1"/>
</dbReference>
<dbReference type="PROSITE" id="PS50011">
    <property type="entry name" value="PROTEIN_KINASE_DOM"/>
    <property type="match status" value="1"/>
</dbReference>
<dbReference type="InterPro" id="IPR008271">
    <property type="entry name" value="Ser/Thr_kinase_AS"/>
</dbReference>
<protein>
    <submittedName>
        <fullName evidence="18">Wall-associated receptor kinase 3</fullName>
    </submittedName>
</protein>
<dbReference type="GO" id="GO:0030247">
    <property type="term" value="F:polysaccharide binding"/>
    <property type="evidence" value="ECO:0007669"/>
    <property type="project" value="InterPro"/>
</dbReference>
<feature type="transmembrane region" description="Helical" evidence="16">
    <location>
        <begin position="424"/>
        <end position="447"/>
    </location>
</feature>
<keyword evidence="9 16" id="KW-1133">Transmembrane helix</keyword>
<evidence type="ECO:0000256" key="6">
    <source>
        <dbReference type="ARBA" id="ARBA00022741"/>
    </source>
</evidence>
<dbReference type="InterPro" id="IPR045274">
    <property type="entry name" value="WAK-like"/>
</dbReference>